<dbReference type="InterPro" id="IPR015422">
    <property type="entry name" value="PyrdxlP-dep_Trfase_small"/>
</dbReference>
<dbReference type="InterPro" id="IPR004839">
    <property type="entry name" value="Aminotransferase_I/II_large"/>
</dbReference>
<evidence type="ECO:0000259" key="7">
    <source>
        <dbReference type="Pfam" id="PF00155"/>
    </source>
</evidence>
<evidence type="ECO:0000256" key="5">
    <source>
        <dbReference type="ARBA" id="ARBA00022898"/>
    </source>
</evidence>
<dbReference type="Proteomes" id="UP001165089">
    <property type="component" value="Unassembled WGS sequence"/>
</dbReference>
<dbReference type="EMBL" id="BSDD01000006">
    <property type="protein sequence ID" value="GLH71343.1"/>
    <property type="molecule type" value="Genomic_DNA"/>
</dbReference>
<reference evidence="8 9" key="1">
    <citation type="journal article" date="2023" name="Antonie Van Leeuwenhoek">
        <title>Mesoterricola silvestris gen. nov., sp. nov., Mesoterricola sediminis sp. nov., Geothrix oryzae sp. nov., Geothrix edaphica sp. nov., Geothrix rubra sp. nov., and Geothrix limicola sp. nov., six novel members of Acidobacteriota isolated from soils.</title>
        <authorList>
            <person name="Itoh H."/>
            <person name="Sugisawa Y."/>
            <person name="Mise K."/>
            <person name="Xu Z."/>
            <person name="Kuniyasu M."/>
            <person name="Ushijima N."/>
            <person name="Kawano K."/>
            <person name="Kobayashi E."/>
            <person name="Shiratori Y."/>
            <person name="Masuda Y."/>
            <person name="Senoo K."/>
        </authorList>
    </citation>
    <scope>NUCLEOTIDE SEQUENCE [LARGE SCALE GENOMIC DNA]</scope>
    <source>
        <strain evidence="8 9">Red803</strain>
    </source>
</reference>
<keyword evidence="9" id="KW-1185">Reference proteome</keyword>
<dbReference type="Gene3D" id="3.90.1150.10">
    <property type="entry name" value="Aspartate Aminotransferase, domain 1"/>
    <property type="match status" value="1"/>
</dbReference>
<dbReference type="Pfam" id="PF00155">
    <property type="entry name" value="Aminotran_1_2"/>
    <property type="match status" value="1"/>
</dbReference>
<dbReference type="InterPro" id="IPR015424">
    <property type="entry name" value="PyrdxlP-dep_Trfase"/>
</dbReference>
<dbReference type="PANTHER" id="PTHR46383:SF1">
    <property type="entry name" value="ASPARTATE AMINOTRANSFERASE"/>
    <property type="match status" value="1"/>
</dbReference>
<evidence type="ECO:0000313" key="8">
    <source>
        <dbReference type="EMBL" id="GLH71343.1"/>
    </source>
</evidence>
<dbReference type="EC" id="2.6.1.-" evidence="6"/>
<keyword evidence="5" id="KW-0663">Pyridoxal phosphate</keyword>
<protein>
    <recommendedName>
        <fullName evidence="6">Aminotransferase</fullName>
        <ecNumber evidence="6">2.6.1.-</ecNumber>
    </recommendedName>
</protein>
<comment type="similarity">
    <text evidence="2 6">Belongs to the class-I pyridoxal-phosphate-dependent aminotransferase family.</text>
</comment>
<dbReference type="InterPro" id="IPR050596">
    <property type="entry name" value="AspAT/PAT-like"/>
</dbReference>
<dbReference type="Gene3D" id="3.40.640.10">
    <property type="entry name" value="Type I PLP-dependent aspartate aminotransferase-like (Major domain)"/>
    <property type="match status" value="1"/>
</dbReference>
<dbReference type="InterPro" id="IPR004838">
    <property type="entry name" value="NHTrfase_class1_PyrdxlP-BS"/>
</dbReference>
<comment type="cofactor">
    <cofactor evidence="1 6">
        <name>pyridoxal 5'-phosphate</name>
        <dbReference type="ChEBI" id="CHEBI:597326"/>
    </cofactor>
</comment>
<comment type="caution">
    <text evidence="8">The sequence shown here is derived from an EMBL/GenBank/DDBJ whole genome shotgun (WGS) entry which is preliminary data.</text>
</comment>
<organism evidence="8 9">
    <name type="scientific">Geothrix rubra</name>
    <dbReference type="NCBI Taxonomy" id="2927977"/>
    <lineage>
        <taxon>Bacteria</taxon>
        <taxon>Pseudomonadati</taxon>
        <taxon>Acidobacteriota</taxon>
        <taxon>Holophagae</taxon>
        <taxon>Holophagales</taxon>
        <taxon>Holophagaceae</taxon>
        <taxon>Geothrix</taxon>
    </lineage>
</organism>
<keyword evidence="3 6" id="KW-0032">Aminotransferase</keyword>
<evidence type="ECO:0000256" key="1">
    <source>
        <dbReference type="ARBA" id="ARBA00001933"/>
    </source>
</evidence>
<evidence type="ECO:0000313" key="9">
    <source>
        <dbReference type="Proteomes" id="UP001165089"/>
    </source>
</evidence>
<proteinExistence type="inferred from homology"/>
<sequence length="405" mass="44807">MSLSQLARSIAESPTLRLNEEARILREKGEPVINLGIGEPKNKAPINAILQGAARLTSGDVKYTPTDGLPSLKKAIIRYTEETYDRLVSPENVIASDGAKQCLFNILFTLCNPQDEVVVLAPYWVSYPEIIRMCQAIPVIVTPEDGGFHPRFEEVVRAVGSNTKAIILNSPNNPSGAVYSDDFVGRMVEFCETKGIYLILDDIYQKLVFDGLRPKPGTAFTRADSESTKLIIVNGVAKLYGMTGFRVGWTIAPRELVRVMTNVQAQTTSCVSPAMQVAAEGALVGVQNVVESLRLTIQNNRDVLMQELRTFNGVKLRKPEGTFYALVDFRAYSNNSVELSNFLLKKALVVTVPGKEFGMEGHLRLSFAGTVKELQEAVARMKWALDPTSANEIYLGDRKLVRDWM</sequence>
<evidence type="ECO:0000256" key="6">
    <source>
        <dbReference type="RuleBase" id="RU000481"/>
    </source>
</evidence>
<name>A0ABQ5Q9S7_9BACT</name>
<gene>
    <name evidence="8" type="ORF">GETHPA_28760</name>
</gene>
<dbReference type="PANTHER" id="PTHR46383">
    <property type="entry name" value="ASPARTATE AMINOTRANSFERASE"/>
    <property type="match status" value="1"/>
</dbReference>
<evidence type="ECO:0000256" key="3">
    <source>
        <dbReference type="ARBA" id="ARBA00022576"/>
    </source>
</evidence>
<evidence type="ECO:0000256" key="4">
    <source>
        <dbReference type="ARBA" id="ARBA00022679"/>
    </source>
</evidence>
<accession>A0ABQ5Q9S7</accession>
<dbReference type="CDD" id="cd00609">
    <property type="entry name" value="AAT_like"/>
    <property type="match status" value="1"/>
</dbReference>
<keyword evidence="4 6" id="KW-0808">Transferase</keyword>
<feature type="domain" description="Aminotransferase class I/classII large" evidence="7">
    <location>
        <begin position="31"/>
        <end position="380"/>
    </location>
</feature>
<dbReference type="RefSeq" id="WP_285727547.1">
    <property type="nucleotide sequence ID" value="NZ_BSDD01000006.1"/>
</dbReference>
<dbReference type="SUPFAM" id="SSF53383">
    <property type="entry name" value="PLP-dependent transferases"/>
    <property type="match status" value="1"/>
</dbReference>
<dbReference type="GO" id="GO:0008483">
    <property type="term" value="F:transaminase activity"/>
    <property type="evidence" value="ECO:0007669"/>
    <property type="project" value="UniProtKB-KW"/>
</dbReference>
<dbReference type="PROSITE" id="PS00105">
    <property type="entry name" value="AA_TRANSFER_CLASS_1"/>
    <property type="match status" value="1"/>
</dbReference>
<dbReference type="InterPro" id="IPR015421">
    <property type="entry name" value="PyrdxlP-dep_Trfase_major"/>
</dbReference>
<evidence type="ECO:0000256" key="2">
    <source>
        <dbReference type="ARBA" id="ARBA00007441"/>
    </source>
</evidence>